<dbReference type="InterPro" id="IPR043594">
    <property type="entry name" value="HMGL"/>
</dbReference>
<dbReference type="Proteomes" id="UP001595818">
    <property type="component" value="Unassembled WGS sequence"/>
</dbReference>
<comment type="similarity">
    <text evidence="1">Belongs to the HMG-CoA lyase family.</text>
</comment>
<feature type="domain" description="Pyruvate carboxyltransferase" evidence="4">
    <location>
        <begin position="5"/>
        <end position="275"/>
    </location>
</feature>
<reference evidence="6" key="1">
    <citation type="journal article" date="2019" name="Int. J. Syst. Evol. Microbiol.">
        <title>The Global Catalogue of Microorganisms (GCM) 10K type strain sequencing project: providing services to taxonomists for standard genome sequencing and annotation.</title>
        <authorList>
            <consortium name="The Broad Institute Genomics Platform"/>
            <consortium name="The Broad Institute Genome Sequencing Center for Infectious Disease"/>
            <person name="Wu L."/>
            <person name="Ma J."/>
        </authorList>
    </citation>
    <scope>NUCLEOTIDE SEQUENCE [LARGE SCALE GENOMIC DNA]</scope>
    <source>
        <strain evidence="6">CGMCC 4.7466</strain>
    </source>
</reference>
<dbReference type="Pfam" id="PF00682">
    <property type="entry name" value="HMGL-like"/>
    <property type="match status" value="1"/>
</dbReference>
<keyword evidence="3 5" id="KW-0456">Lyase</keyword>
<evidence type="ECO:0000313" key="6">
    <source>
        <dbReference type="Proteomes" id="UP001595818"/>
    </source>
</evidence>
<dbReference type="CDD" id="cd07938">
    <property type="entry name" value="DRE_TIM_HMGL"/>
    <property type="match status" value="1"/>
</dbReference>
<evidence type="ECO:0000256" key="1">
    <source>
        <dbReference type="ARBA" id="ARBA00009405"/>
    </source>
</evidence>
<name>A0ABV9T140_9BACT</name>
<evidence type="ECO:0000256" key="3">
    <source>
        <dbReference type="ARBA" id="ARBA00023239"/>
    </source>
</evidence>
<evidence type="ECO:0000256" key="2">
    <source>
        <dbReference type="ARBA" id="ARBA00022723"/>
    </source>
</evidence>
<evidence type="ECO:0000259" key="4">
    <source>
        <dbReference type="PROSITE" id="PS50991"/>
    </source>
</evidence>
<dbReference type="GO" id="GO:0016829">
    <property type="term" value="F:lyase activity"/>
    <property type="evidence" value="ECO:0007669"/>
    <property type="project" value="UniProtKB-KW"/>
</dbReference>
<sequence length="287" mass="31196">MENKKVKIVECPRDAMQGLRDFIPTATKAAYINSLLKVGFDTVDFGSFVSPKAMPQMRDTEEVLLQLDAGATNTKLLAIVANYRGAQTATGFKEISQLGFPLSVSETFQQRNTNKRIEEAIQEVKSIHTLCESKGKQLVVYLSMAFGNPYGDVYTPELVSGFVKELVATGIATIAFSDTVGVATPDMVYDLLSAHVPQFSQTVFGVHLHSRPGEEKEKVHAALEAGCRRFDGALLGFGGCPMARDELVGNLATENLISILEKTGYILDLDKEALNEAAKMATGVFYG</sequence>
<keyword evidence="6" id="KW-1185">Reference proteome</keyword>
<accession>A0ABV9T140</accession>
<dbReference type="PANTHER" id="PTHR42738">
    <property type="entry name" value="HYDROXYMETHYLGLUTARYL-COA LYASE"/>
    <property type="match status" value="1"/>
</dbReference>
<dbReference type="RefSeq" id="WP_377064731.1">
    <property type="nucleotide sequence ID" value="NZ_JBHSJJ010000006.1"/>
</dbReference>
<protein>
    <submittedName>
        <fullName evidence="5">Hydroxymethylglutaryl-CoA lyase</fullName>
    </submittedName>
</protein>
<proteinExistence type="inferred from homology"/>
<dbReference type="InterPro" id="IPR013785">
    <property type="entry name" value="Aldolase_TIM"/>
</dbReference>
<dbReference type="PROSITE" id="PS50991">
    <property type="entry name" value="PYR_CT"/>
    <property type="match status" value="1"/>
</dbReference>
<gene>
    <name evidence="5" type="ORF">ACFPFU_11850</name>
</gene>
<dbReference type="InterPro" id="IPR000891">
    <property type="entry name" value="PYR_CT"/>
</dbReference>
<dbReference type="PANTHER" id="PTHR42738:SF7">
    <property type="entry name" value="HYDROXYMETHYLGLUTARYL-COA LYASE"/>
    <property type="match status" value="1"/>
</dbReference>
<dbReference type="SUPFAM" id="SSF51569">
    <property type="entry name" value="Aldolase"/>
    <property type="match status" value="1"/>
</dbReference>
<keyword evidence="2" id="KW-0479">Metal-binding</keyword>
<dbReference type="EMBL" id="JBHSJJ010000006">
    <property type="protein sequence ID" value="MFC4872384.1"/>
    <property type="molecule type" value="Genomic_DNA"/>
</dbReference>
<evidence type="ECO:0000313" key="5">
    <source>
        <dbReference type="EMBL" id="MFC4872384.1"/>
    </source>
</evidence>
<organism evidence="5 6">
    <name type="scientific">Negadavirga shengliensis</name>
    <dbReference type="NCBI Taxonomy" id="1389218"/>
    <lineage>
        <taxon>Bacteria</taxon>
        <taxon>Pseudomonadati</taxon>
        <taxon>Bacteroidota</taxon>
        <taxon>Cytophagia</taxon>
        <taxon>Cytophagales</taxon>
        <taxon>Cyclobacteriaceae</taxon>
        <taxon>Negadavirga</taxon>
    </lineage>
</organism>
<dbReference type="Gene3D" id="3.20.20.70">
    <property type="entry name" value="Aldolase class I"/>
    <property type="match status" value="1"/>
</dbReference>
<comment type="caution">
    <text evidence="5">The sequence shown here is derived from an EMBL/GenBank/DDBJ whole genome shotgun (WGS) entry which is preliminary data.</text>
</comment>